<dbReference type="PANTHER" id="PTHR11439">
    <property type="entry name" value="GAG-POL-RELATED RETROTRANSPOSON"/>
    <property type="match status" value="1"/>
</dbReference>
<reference evidence="2" key="1">
    <citation type="submission" date="2021-03" db="EMBL/GenBank/DDBJ databases">
        <title>Draft genome sequence of rust myrtle Austropuccinia psidii MF-1, a brazilian biotype.</title>
        <authorList>
            <person name="Quecine M.C."/>
            <person name="Pachon D.M.R."/>
            <person name="Bonatelli M.L."/>
            <person name="Correr F.H."/>
            <person name="Franceschini L.M."/>
            <person name="Leite T.F."/>
            <person name="Margarido G.R.A."/>
            <person name="Almeida C.A."/>
            <person name="Ferrarezi J.A."/>
            <person name="Labate C.A."/>
        </authorList>
    </citation>
    <scope>NUCLEOTIDE SEQUENCE</scope>
    <source>
        <strain evidence="2">MF-1</strain>
    </source>
</reference>
<sequence>MICEIKRQEDLIDKSLKTMNADSTIPMTYKEAMTSRESIECSSAIQEEMDSMEEEEVSIMKNLNNALKEVPRESILSTKWVFVKNLNDLRLDLLREVLGKYMESTTKKHFLQHQPLASRCWWLHLKEVLQAVGFTANGEDPSTYTFQKDGQHAMLWIHVDDGALMASSSETLNWITNQLNTHLKIKWDATIKGLVGISIEETAEGFHFSQPDLITKLVNLNLSNITAKTPLPPNCKLESSFSLNKMDKPYLKRIGMLLYIAQASRPDISYAVNYLARFSMNTTQHHWDALENLIAYLRGIMYDGILIRKHRDIQQMTCYVDANWGGEAS</sequence>
<comment type="caution">
    <text evidence="2">The sequence shown here is derived from an EMBL/GenBank/DDBJ whole genome shotgun (WGS) entry which is preliminary data.</text>
</comment>
<protein>
    <recommendedName>
        <fullName evidence="1">Reverse transcriptase Ty1/copia-type domain-containing protein</fullName>
    </recommendedName>
</protein>
<feature type="domain" description="Reverse transcriptase Ty1/copia-type" evidence="1">
    <location>
        <begin position="117"/>
        <end position="226"/>
    </location>
</feature>
<evidence type="ECO:0000313" key="3">
    <source>
        <dbReference type="Proteomes" id="UP000765509"/>
    </source>
</evidence>
<gene>
    <name evidence="2" type="ORF">O181_096231</name>
</gene>
<dbReference type="OrthoDB" id="3344688at2759"/>
<accession>A0A9Q3J707</accession>
<evidence type="ECO:0000259" key="1">
    <source>
        <dbReference type="Pfam" id="PF07727"/>
    </source>
</evidence>
<name>A0A9Q3J707_9BASI</name>
<dbReference type="EMBL" id="AVOT02064020">
    <property type="protein sequence ID" value="MBW0556516.1"/>
    <property type="molecule type" value="Genomic_DNA"/>
</dbReference>
<keyword evidence="3" id="KW-1185">Reference proteome</keyword>
<dbReference type="InterPro" id="IPR013103">
    <property type="entry name" value="RVT_2"/>
</dbReference>
<dbReference type="PANTHER" id="PTHR11439:SF467">
    <property type="entry name" value="INTEGRASE CATALYTIC DOMAIN-CONTAINING PROTEIN"/>
    <property type="match status" value="1"/>
</dbReference>
<dbReference type="Proteomes" id="UP000765509">
    <property type="component" value="Unassembled WGS sequence"/>
</dbReference>
<proteinExistence type="predicted"/>
<evidence type="ECO:0000313" key="2">
    <source>
        <dbReference type="EMBL" id="MBW0556516.1"/>
    </source>
</evidence>
<dbReference type="Pfam" id="PF07727">
    <property type="entry name" value="RVT_2"/>
    <property type="match status" value="1"/>
</dbReference>
<organism evidence="2 3">
    <name type="scientific">Austropuccinia psidii MF-1</name>
    <dbReference type="NCBI Taxonomy" id="1389203"/>
    <lineage>
        <taxon>Eukaryota</taxon>
        <taxon>Fungi</taxon>
        <taxon>Dikarya</taxon>
        <taxon>Basidiomycota</taxon>
        <taxon>Pucciniomycotina</taxon>
        <taxon>Pucciniomycetes</taxon>
        <taxon>Pucciniales</taxon>
        <taxon>Sphaerophragmiaceae</taxon>
        <taxon>Austropuccinia</taxon>
    </lineage>
</organism>
<dbReference type="AlphaFoldDB" id="A0A9Q3J707"/>